<feature type="domain" description="Endonuclease/exonuclease/phosphatase" evidence="1">
    <location>
        <begin position="296"/>
        <end position="615"/>
    </location>
</feature>
<evidence type="ECO:0000313" key="2">
    <source>
        <dbReference type="Proteomes" id="UP000095281"/>
    </source>
</evidence>
<organism evidence="2 3">
    <name type="scientific">Meloidogyne hapla</name>
    <name type="common">Root-knot nematode worm</name>
    <dbReference type="NCBI Taxonomy" id="6305"/>
    <lineage>
        <taxon>Eukaryota</taxon>
        <taxon>Metazoa</taxon>
        <taxon>Ecdysozoa</taxon>
        <taxon>Nematoda</taxon>
        <taxon>Chromadorea</taxon>
        <taxon>Rhabditida</taxon>
        <taxon>Tylenchina</taxon>
        <taxon>Tylenchomorpha</taxon>
        <taxon>Tylenchoidea</taxon>
        <taxon>Meloidogynidae</taxon>
        <taxon>Meloidogyninae</taxon>
        <taxon>Meloidogyne</taxon>
    </lineage>
</organism>
<name>A0A1I8B725_MELHA</name>
<dbReference type="InterPro" id="IPR005135">
    <property type="entry name" value="Endo/exonuclease/phosphatase"/>
</dbReference>
<reference evidence="3" key="1">
    <citation type="submission" date="2016-11" db="UniProtKB">
        <authorList>
            <consortium name="WormBaseParasite"/>
        </authorList>
    </citation>
    <scope>IDENTIFICATION</scope>
</reference>
<dbReference type="PANTHER" id="PTHR12121">
    <property type="entry name" value="CARBON CATABOLITE REPRESSOR PROTEIN 4"/>
    <property type="match status" value="1"/>
</dbReference>
<dbReference type="WBParaSite" id="MhA1_Contig147.frz3.gene49">
    <property type="protein sequence ID" value="MhA1_Contig147.frz3.gene49"/>
    <property type="gene ID" value="MhA1_Contig147.frz3.gene49"/>
</dbReference>
<dbReference type="GO" id="GO:0005739">
    <property type="term" value="C:mitochondrion"/>
    <property type="evidence" value="ECO:0007669"/>
    <property type="project" value="TreeGrafter"/>
</dbReference>
<dbReference type="Pfam" id="PF03372">
    <property type="entry name" value="Exo_endo_phos"/>
    <property type="match status" value="1"/>
</dbReference>
<keyword evidence="2" id="KW-1185">Reference proteome</keyword>
<proteinExistence type="predicted"/>
<dbReference type="Proteomes" id="UP000095281">
    <property type="component" value="Unplaced"/>
</dbReference>
<sequence>MLISKILLCAAQQVERRRYWKPSYQCFKKFEIALDPLVDCPLMPRAYLDDLGGTKKRLQMKIKNLFSKKESSQINTSVRAITESGEILDDYLTNFDVFFGPQPCTKIEIGDAEYTVVRDTHWLDNVEIALKPLIGCPLMPSVDWKTEDPNAKYHWFVGDSSSKKLKASIDKSSQCGISINGYNFVKTFPYYCPKEEDLNKFVAVVVEFSGEENGRMAISPSRVKRPTENKNDLLIFEERQEKFCKEKMRGNKYRILSYNVLAHLYMKTALNKSAQKDQYFPYCPKEFQFDSYRYPLLLKEIHGYNADLLFLQEVDVRFQRRFLVPFLKLKGYTPIFNCKENQVNEGLIIAVRSDRFSEDGNYTAKLSGLLKKRSNSDIMEYFKNKPEAYNVISSRPSIIQIVHFHSIENPKIQILAANTHLHYDPSFEEVKHLQAVLCVRYINDIIRRIKSSQKNQKIQVVFAGDFNFEPKSKAAKLLRNDIDLINKEENRGRESNSKSLQNNVEQQQQLSFFLFINWLFWTFFGNIFGANWLPKIEDKDIEKIRVPFKFQCATGFPPYTNFTRAEGFTKGAFVGCLDYIWVFQQTKVLRVLPLPDHKLVTKYGAIPSRIAPSDHLPIICEICFEDNENNDSFDNLT</sequence>
<protein>
    <submittedName>
        <fullName evidence="3">Endo/exonuclease/phosphatase domain-containing protein</fullName>
    </submittedName>
</protein>
<accession>A0A1I8B725</accession>
<evidence type="ECO:0000313" key="3">
    <source>
        <dbReference type="WBParaSite" id="MhA1_Contig147.frz3.gene49"/>
    </source>
</evidence>
<dbReference type="Gene3D" id="3.60.10.10">
    <property type="entry name" value="Endonuclease/exonuclease/phosphatase"/>
    <property type="match status" value="1"/>
</dbReference>
<dbReference type="InterPro" id="IPR050410">
    <property type="entry name" value="CCR4/nocturin_mRNA_transcr"/>
</dbReference>
<dbReference type="InterPro" id="IPR036691">
    <property type="entry name" value="Endo/exonu/phosph_ase_sf"/>
</dbReference>
<dbReference type="OMA" id="LDYIWGS"/>
<evidence type="ECO:0000259" key="1">
    <source>
        <dbReference type="Pfam" id="PF03372"/>
    </source>
</evidence>
<dbReference type="GO" id="GO:0000288">
    <property type="term" value="P:nuclear-transcribed mRNA catabolic process, deadenylation-dependent decay"/>
    <property type="evidence" value="ECO:0007669"/>
    <property type="project" value="TreeGrafter"/>
</dbReference>
<dbReference type="PANTHER" id="PTHR12121:SF37">
    <property type="entry name" value="2',5'-PHOSPHODIESTERASE 12"/>
    <property type="match status" value="1"/>
</dbReference>
<dbReference type="SUPFAM" id="SSF56219">
    <property type="entry name" value="DNase I-like"/>
    <property type="match status" value="1"/>
</dbReference>
<dbReference type="AlphaFoldDB" id="A0A1I8B725"/>
<dbReference type="GO" id="GO:0000175">
    <property type="term" value="F:3'-5'-RNA exonuclease activity"/>
    <property type="evidence" value="ECO:0007669"/>
    <property type="project" value="TreeGrafter"/>
</dbReference>